<evidence type="ECO:0000256" key="3">
    <source>
        <dbReference type="ARBA" id="ARBA00023163"/>
    </source>
</evidence>
<dbReference type="Gene3D" id="1.10.357.10">
    <property type="entry name" value="Tetracycline Repressor, domain 2"/>
    <property type="match status" value="1"/>
</dbReference>
<gene>
    <name evidence="6" type="ORF">FOY51_03710</name>
</gene>
<evidence type="ECO:0000259" key="5">
    <source>
        <dbReference type="PROSITE" id="PS50977"/>
    </source>
</evidence>
<dbReference type="PANTHER" id="PTHR30055:SF151">
    <property type="entry name" value="TRANSCRIPTIONAL REGULATORY PROTEIN"/>
    <property type="match status" value="1"/>
</dbReference>
<dbReference type="GO" id="GO:0045892">
    <property type="term" value="P:negative regulation of DNA-templated transcription"/>
    <property type="evidence" value="ECO:0007669"/>
    <property type="project" value="InterPro"/>
</dbReference>
<dbReference type="InterPro" id="IPR004111">
    <property type="entry name" value="Repressor_TetR_C"/>
</dbReference>
<feature type="DNA-binding region" description="H-T-H motif" evidence="4">
    <location>
        <begin position="50"/>
        <end position="69"/>
    </location>
</feature>
<dbReference type="PROSITE" id="PS50977">
    <property type="entry name" value="HTH_TETR_2"/>
    <property type="match status" value="1"/>
</dbReference>
<dbReference type="InterPro" id="IPR036271">
    <property type="entry name" value="Tet_transcr_reg_TetR-rel_C_sf"/>
</dbReference>
<dbReference type="PANTHER" id="PTHR30055">
    <property type="entry name" value="HTH-TYPE TRANSCRIPTIONAL REGULATOR RUTR"/>
    <property type="match status" value="1"/>
</dbReference>
<dbReference type="Proteomes" id="UP000322244">
    <property type="component" value="Unassembled WGS sequence"/>
</dbReference>
<dbReference type="GO" id="GO:0000976">
    <property type="term" value="F:transcription cis-regulatory region binding"/>
    <property type="evidence" value="ECO:0007669"/>
    <property type="project" value="TreeGrafter"/>
</dbReference>
<keyword evidence="3" id="KW-0804">Transcription</keyword>
<dbReference type="EMBL" id="VLNY01000002">
    <property type="protein sequence ID" value="KAA0023727.1"/>
    <property type="molecule type" value="Genomic_DNA"/>
</dbReference>
<dbReference type="OrthoDB" id="3614211at2"/>
<dbReference type="Pfam" id="PF02909">
    <property type="entry name" value="TetR_C_1"/>
    <property type="match status" value="1"/>
</dbReference>
<evidence type="ECO:0000256" key="2">
    <source>
        <dbReference type="ARBA" id="ARBA00023125"/>
    </source>
</evidence>
<sequence>MTDDAIPPELRRLWGIGADSRLGRPAELDVTRVVTAAVDLADRDGLAGVTLPKVAKELGFTAMSLYRHVGSKDELLSLMREYAMGPAPTIDVSPSDRLSWRRGLTQWATAERLVYHRRPWLPRLPVSGPPSGPNLIAWMEIGLAILRPTGLGWHEKVGVMTLTSGYVRQMAVLFDDLAQGRAGTGLNQSEAEQRYGRSLAALVSASTFPETSELFASNTFDASGDPTRNDPIAGHDFVFGLNTILDGVEAAIGRLGNE</sequence>
<keyword evidence="7" id="KW-1185">Reference proteome</keyword>
<dbReference type="AlphaFoldDB" id="A0A5A7SGC5"/>
<evidence type="ECO:0000313" key="7">
    <source>
        <dbReference type="Proteomes" id="UP000322244"/>
    </source>
</evidence>
<organism evidence="6 7">
    <name type="scientific">Antrihabitans cavernicola</name>
    <dbReference type="NCBI Taxonomy" id="2495913"/>
    <lineage>
        <taxon>Bacteria</taxon>
        <taxon>Bacillati</taxon>
        <taxon>Actinomycetota</taxon>
        <taxon>Actinomycetes</taxon>
        <taxon>Mycobacteriales</taxon>
        <taxon>Nocardiaceae</taxon>
        <taxon>Antrihabitans</taxon>
    </lineage>
</organism>
<keyword evidence="2 4" id="KW-0238">DNA-binding</keyword>
<dbReference type="Pfam" id="PF00440">
    <property type="entry name" value="TetR_N"/>
    <property type="match status" value="1"/>
</dbReference>
<dbReference type="SUPFAM" id="SSF46689">
    <property type="entry name" value="Homeodomain-like"/>
    <property type="match status" value="1"/>
</dbReference>
<comment type="caution">
    <text evidence="6">The sequence shown here is derived from an EMBL/GenBank/DDBJ whole genome shotgun (WGS) entry which is preliminary data.</text>
</comment>
<reference evidence="6 7" key="1">
    <citation type="submission" date="2019-07" db="EMBL/GenBank/DDBJ databases">
        <title>Rhodococcus cavernicolus sp. nov., isolated from a cave.</title>
        <authorList>
            <person name="Lee S.D."/>
        </authorList>
    </citation>
    <scope>NUCLEOTIDE SEQUENCE [LARGE SCALE GENOMIC DNA]</scope>
    <source>
        <strain evidence="6 7">C1-24</strain>
    </source>
</reference>
<dbReference type="SUPFAM" id="SSF48498">
    <property type="entry name" value="Tetracyclin repressor-like, C-terminal domain"/>
    <property type="match status" value="1"/>
</dbReference>
<keyword evidence="1" id="KW-0805">Transcription regulation</keyword>
<protein>
    <submittedName>
        <fullName evidence="6">TetR/AcrR family transcriptional regulator</fullName>
    </submittedName>
</protein>
<dbReference type="InterPro" id="IPR009057">
    <property type="entry name" value="Homeodomain-like_sf"/>
</dbReference>
<feature type="domain" description="HTH tetR-type" evidence="5">
    <location>
        <begin position="27"/>
        <end position="87"/>
    </location>
</feature>
<dbReference type="GO" id="GO:0003700">
    <property type="term" value="F:DNA-binding transcription factor activity"/>
    <property type="evidence" value="ECO:0007669"/>
    <property type="project" value="TreeGrafter"/>
</dbReference>
<name>A0A5A7SGC5_9NOCA</name>
<dbReference type="PRINTS" id="PR00455">
    <property type="entry name" value="HTHTETR"/>
</dbReference>
<dbReference type="RefSeq" id="WP_149428886.1">
    <property type="nucleotide sequence ID" value="NZ_VLNY01000002.1"/>
</dbReference>
<evidence type="ECO:0000256" key="1">
    <source>
        <dbReference type="ARBA" id="ARBA00023015"/>
    </source>
</evidence>
<evidence type="ECO:0000256" key="4">
    <source>
        <dbReference type="PROSITE-ProRule" id="PRU00335"/>
    </source>
</evidence>
<evidence type="ECO:0000313" key="6">
    <source>
        <dbReference type="EMBL" id="KAA0023727.1"/>
    </source>
</evidence>
<dbReference type="InterPro" id="IPR050109">
    <property type="entry name" value="HTH-type_TetR-like_transc_reg"/>
</dbReference>
<accession>A0A5A7SGC5</accession>
<proteinExistence type="predicted"/>
<dbReference type="Gene3D" id="1.10.10.60">
    <property type="entry name" value="Homeodomain-like"/>
    <property type="match status" value="1"/>
</dbReference>
<dbReference type="InterPro" id="IPR001647">
    <property type="entry name" value="HTH_TetR"/>
</dbReference>